<dbReference type="GO" id="GO:0032299">
    <property type="term" value="C:ribonuclease H2 complex"/>
    <property type="evidence" value="ECO:0007669"/>
    <property type="project" value="TreeGrafter"/>
</dbReference>
<feature type="binding site" evidence="13 14">
    <location>
        <position position="109"/>
    </location>
    <ligand>
        <name>a divalent metal cation</name>
        <dbReference type="ChEBI" id="CHEBI:60240"/>
    </ligand>
</feature>
<sequence length="209" mass="23013">MSDRHVVGVDESGRGPVIGPLVACGVMVSEENLEVLSEAGVRNSKKLSPERRERLANTIRKAAEAYEVVELGARTIDRLSGDGVNLNRIEAVGFASILKGLDADEAYIDSAGASPEKFVDILQGFLNADIDLTVECKADKNYSVVSAASILAKVKRDKRVEELGKEYSEIGSGYPSDKRTVRFLRKQMENRAKLPDFVRKSWKTVNRLE</sequence>
<keyword evidence="18" id="KW-1185">Reference proteome</keyword>
<evidence type="ECO:0000313" key="18">
    <source>
        <dbReference type="Proteomes" id="UP000070589"/>
    </source>
</evidence>
<evidence type="ECO:0000256" key="4">
    <source>
        <dbReference type="ARBA" id="ARBA00004496"/>
    </source>
</evidence>
<dbReference type="HAMAP" id="MF_00052_A">
    <property type="entry name" value="RNase_HII_A"/>
    <property type="match status" value="1"/>
</dbReference>
<protein>
    <recommendedName>
        <fullName evidence="7 13">Ribonuclease HII</fullName>
        <shortName evidence="13">RNase HII</shortName>
        <ecNumber evidence="6 13">3.1.26.4</ecNumber>
    </recommendedName>
</protein>
<dbReference type="Gene3D" id="1.10.10.460">
    <property type="entry name" value="Ribonuclease hii. Domain 2"/>
    <property type="match status" value="1"/>
</dbReference>
<keyword evidence="8 13" id="KW-0963">Cytoplasm</keyword>
<dbReference type="InterPro" id="IPR012337">
    <property type="entry name" value="RNaseH-like_sf"/>
</dbReference>
<evidence type="ECO:0000256" key="12">
    <source>
        <dbReference type="ARBA" id="ARBA00022801"/>
    </source>
</evidence>
<dbReference type="InterPro" id="IPR004649">
    <property type="entry name" value="RNase_H2_suA"/>
</dbReference>
<dbReference type="Pfam" id="PF01351">
    <property type="entry name" value="RNase_HII"/>
    <property type="match status" value="1"/>
</dbReference>
<dbReference type="NCBIfam" id="TIGR00729">
    <property type="entry name" value="ribonuclease HII"/>
    <property type="match status" value="1"/>
</dbReference>
<feature type="domain" description="RNase H type-2" evidence="16">
    <location>
        <begin position="4"/>
        <end position="209"/>
    </location>
</feature>
<evidence type="ECO:0000259" key="16">
    <source>
        <dbReference type="PROSITE" id="PS51975"/>
    </source>
</evidence>
<dbReference type="InterPro" id="IPR023160">
    <property type="entry name" value="RNase_HII_hlx-loop-hlx_cap_dom"/>
</dbReference>
<feature type="binding site" evidence="13 14">
    <location>
        <position position="11"/>
    </location>
    <ligand>
        <name>a divalent metal cation</name>
        <dbReference type="ChEBI" id="CHEBI:60240"/>
    </ligand>
</feature>
<dbReference type="InterPro" id="IPR024567">
    <property type="entry name" value="RNase_HII/HIII_dom"/>
</dbReference>
<dbReference type="SUPFAM" id="SSF53098">
    <property type="entry name" value="Ribonuclease H-like"/>
    <property type="match status" value="1"/>
</dbReference>
<evidence type="ECO:0000256" key="10">
    <source>
        <dbReference type="ARBA" id="ARBA00022723"/>
    </source>
</evidence>
<dbReference type="EC" id="3.1.26.4" evidence="6 13"/>
<gene>
    <name evidence="13" type="primary">rnhB</name>
    <name evidence="17" type="ORF">AKJ62_00875</name>
</gene>
<evidence type="ECO:0000313" key="17">
    <source>
        <dbReference type="EMBL" id="KXA90478.1"/>
    </source>
</evidence>
<dbReference type="Gene3D" id="3.30.420.10">
    <property type="entry name" value="Ribonuclease H-like superfamily/Ribonuclease H"/>
    <property type="match status" value="1"/>
</dbReference>
<dbReference type="GO" id="GO:0003723">
    <property type="term" value="F:RNA binding"/>
    <property type="evidence" value="ECO:0007669"/>
    <property type="project" value="UniProtKB-UniRule"/>
</dbReference>
<evidence type="ECO:0000256" key="3">
    <source>
        <dbReference type="ARBA" id="ARBA00004065"/>
    </source>
</evidence>
<dbReference type="FunFam" id="1.10.10.460:FF:000001">
    <property type="entry name" value="Ribonuclease"/>
    <property type="match status" value="1"/>
</dbReference>
<dbReference type="EMBL" id="LHXL01000005">
    <property type="protein sequence ID" value="KXA90478.1"/>
    <property type="molecule type" value="Genomic_DNA"/>
</dbReference>
<dbReference type="InterPro" id="IPR001352">
    <property type="entry name" value="RNase_HII/HIII"/>
</dbReference>
<evidence type="ECO:0000256" key="13">
    <source>
        <dbReference type="HAMAP-Rule" id="MF_00052"/>
    </source>
</evidence>
<dbReference type="InterPro" id="IPR036397">
    <property type="entry name" value="RNaseH_sf"/>
</dbReference>
<accession>A0A133U8H4</accession>
<evidence type="ECO:0000256" key="15">
    <source>
        <dbReference type="RuleBase" id="RU003515"/>
    </source>
</evidence>
<dbReference type="Proteomes" id="UP000070589">
    <property type="component" value="Unassembled WGS sequence"/>
</dbReference>
<feature type="binding site" evidence="13 14">
    <location>
        <position position="10"/>
    </location>
    <ligand>
        <name>a divalent metal cation</name>
        <dbReference type="ChEBI" id="CHEBI:60240"/>
    </ligand>
</feature>
<dbReference type="GO" id="GO:0004523">
    <property type="term" value="F:RNA-DNA hybrid ribonuclease activity"/>
    <property type="evidence" value="ECO:0007669"/>
    <property type="project" value="UniProtKB-UniRule"/>
</dbReference>
<organism evidence="17 18">
    <name type="scientific">candidate division MSBL1 archaeon SCGC-AAA259D14</name>
    <dbReference type="NCBI Taxonomy" id="1698261"/>
    <lineage>
        <taxon>Archaea</taxon>
        <taxon>Methanobacteriati</taxon>
        <taxon>Methanobacteriota</taxon>
        <taxon>candidate division MSBL1</taxon>
    </lineage>
</organism>
<comment type="similarity">
    <text evidence="5 13 15">Belongs to the RNase HII family.</text>
</comment>
<dbReference type="PATRIC" id="fig|1698261.3.peg.706"/>
<dbReference type="CDD" id="cd07180">
    <property type="entry name" value="RNase_HII_archaea_like"/>
    <property type="match status" value="1"/>
</dbReference>
<evidence type="ECO:0000256" key="14">
    <source>
        <dbReference type="PROSITE-ProRule" id="PRU01319"/>
    </source>
</evidence>
<evidence type="ECO:0000256" key="8">
    <source>
        <dbReference type="ARBA" id="ARBA00022490"/>
    </source>
</evidence>
<evidence type="ECO:0000256" key="11">
    <source>
        <dbReference type="ARBA" id="ARBA00022759"/>
    </source>
</evidence>
<dbReference type="PANTHER" id="PTHR10954:SF23">
    <property type="entry name" value="RIBONUCLEASE"/>
    <property type="match status" value="1"/>
</dbReference>
<keyword evidence="11 13" id="KW-0255">Endonuclease</keyword>
<dbReference type="GO" id="GO:0030145">
    <property type="term" value="F:manganese ion binding"/>
    <property type="evidence" value="ECO:0007669"/>
    <property type="project" value="UniProtKB-UniRule"/>
</dbReference>
<keyword evidence="13" id="KW-0464">Manganese</keyword>
<dbReference type="GO" id="GO:0043137">
    <property type="term" value="P:DNA replication, removal of RNA primer"/>
    <property type="evidence" value="ECO:0007669"/>
    <property type="project" value="TreeGrafter"/>
</dbReference>
<dbReference type="PROSITE" id="PS51975">
    <property type="entry name" value="RNASE_H_2"/>
    <property type="match status" value="1"/>
</dbReference>
<evidence type="ECO:0000256" key="7">
    <source>
        <dbReference type="ARBA" id="ARBA00019179"/>
    </source>
</evidence>
<evidence type="ECO:0000256" key="5">
    <source>
        <dbReference type="ARBA" id="ARBA00007383"/>
    </source>
</evidence>
<dbReference type="PANTHER" id="PTHR10954">
    <property type="entry name" value="RIBONUCLEASE H2 SUBUNIT A"/>
    <property type="match status" value="1"/>
</dbReference>
<evidence type="ECO:0000256" key="9">
    <source>
        <dbReference type="ARBA" id="ARBA00022722"/>
    </source>
</evidence>
<evidence type="ECO:0000256" key="2">
    <source>
        <dbReference type="ARBA" id="ARBA00001946"/>
    </source>
</evidence>
<evidence type="ECO:0000256" key="6">
    <source>
        <dbReference type="ARBA" id="ARBA00012180"/>
    </source>
</evidence>
<comment type="subcellular location">
    <subcellularLocation>
        <location evidence="4 13">Cytoplasm</location>
    </subcellularLocation>
</comment>
<comment type="catalytic activity">
    <reaction evidence="1 13 14 15">
        <text>Endonucleolytic cleavage to 5'-phosphomonoester.</text>
        <dbReference type="EC" id="3.1.26.4"/>
    </reaction>
</comment>
<comment type="cofactor">
    <cofactor evidence="2">
        <name>Mg(2+)</name>
        <dbReference type="ChEBI" id="CHEBI:18420"/>
    </cofactor>
</comment>
<dbReference type="AlphaFoldDB" id="A0A133U8H4"/>
<name>A0A133U8H4_9EURY</name>
<dbReference type="InterPro" id="IPR020787">
    <property type="entry name" value="RNase_HII_arc"/>
</dbReference>
<dbReference type="GO" id="GO:0005737">
    <property type="term" value="C:cytoplasm"/>
    <property type="evidence" value="ECO:0007669"/>
    <property type="project" value="UniProtKB-SubCell"/>
</dbReference>
<keyword evidence="9 13" id="KW-0540">Nuclease</keyword>
<reference evidence="17 18" key="1">
    <citation type="journal article" date="2016" name="Sci. Rep.">
        <title>Metabolic traits of an uncultured archaeal lineage -MSBL1- from brine pools of the Red Sea.</title>
        <authorList>
            <person name="Mwirichia R."/>
            <person name="Alam I."/>
            <person name="Rashid M."/>
            <person name="Vinu M."/>
            <person name="Ba-Alawi W."/>
            <person name="Anthony Kamau A."/>
            <person name="Kamanda Ngugi D."/>
            <person name="Goker M."/>
            <person name="Klenk H.P."/>
            <person name="Bajic V."/>
            <person name="Stingl U."/>
        </authorList>
    </citation>
    <scope>NUCLEOTIDE SEQUENCE [LARGE SCALE GENOMIC DNA]</scope>
    <source>
        <strain evidence="17">SCGC-AAA259D14</strain>
    </source>
</reference>
<comment type="function">
    <text evidence="3 13 15">Endonuclease that specifically degrades the RNA of RNA-DNA hybrids.</text>
</comment>
<comment type="caution">
    <text evidence="17">The sequence shown here is derived from an EMBL/GenBank/DDBJ whole genome shotgun (WGS) entry which is preliminary data.</text>
</comment>
<dbReference type="GO" id="GO:0006298">
    <property type="term" value="P:mismatch repair"/>
    <property type="evidence" value="ECO:0007669"/>
    <property type="project" value="TreeGrafter"/>
</dbReference>
<keyword evidence="10 13" id="KW-0479">Metal-binding</keyword>
<evidence type="ECO:0000256" key="1">
    <source>
        <dbReference type="ARBA" id="ARBA00000077"/>
    </source>
</evidence>
<proteinExistence type="inferred from homology"/>
<keyword evidence="12 13" id="KW-0378">Hydrolase</keyword>
<comment type="cofactor">
    <cofactor evidence="13 14">
        <name>Mn(2+)</name>
        <dbReference type="ChEBI" id="CHEBI:29035"/>
    </cofactor>
    <cofactor evidence="13 14">
        <name>Mg(2+)</name>
        <dbReference type="ChEBI" id="CHEBI:18420"/>
    </cofactor>
    <text evidence="13 14">Manganese or magnesium. Binds 1 divalent metal ion per monomer in the absence of substrate. May bind a second metal ion after substrate binding.</text>
</comment>